<comment type="caution">
    <text evidence="1">The sequence shown here is derived from an EMBL/GenBank/DDBJ whole genome shotgun (WGS) entry which is preliminary data.</text>
</comment>
<accession>A0ABN9QNC4</accession>
<evidence type="ECO:0000313" key="2">
    <source>
        <dbReference type="Proteomes" id="UP001189429"/>
    </source>
</evidence>
<gene>
    <name evidence="1" type="ORF">PCOR1329_LOCUS12708</name>
</gene>
<reference evidence="1" key="1">
    <citation type="submission" date="2023-10" db="EMBL/GenBank/DDBJ databases">
        <authorList>
            <person name="Chen Y."/>
            <person name="Shah S."/>
            <person name="Dougan E. K."/>
            <person name="Thang M."/>
            <person name="Chan C."/>
        </authorList>
    </citation>
    <scope>NUCLEOTIDE SEQUENCE [LARGE SCALE GENOMIC DNA]</scope>
</reference>
<feature type="non-terminal residue" evidence="1">
    <location>
        <position position="300"/>
    </location>
</feature>
<organism evidence="1 2">
    <name type="scientific">Prorocentrum cordatum</name>
    <dbReference type="NCBI Taxonomy" id="2364126"/>
    <lineage>
        <taxon>Eukaryota</taxon>
        <taxon>Sar</taxon>
        <taxon>Alveolata</taxon>
        <taxon>Dinophyceae</taxon>
        <taxon>Prorocentrales</taxon>
        <taxon>Prorocentraceae</taxon>
        <taxon>Prorocentrum</taxon>
    </lineage>
</organism>
<evidence type="ECO:0000313" key="1">
    <source>
        <dbReference type="EMBL" id="CAK0806516.1"/>
    </source>
</evidence>
<sequence>MIQNEEPQWTHARRTPLPATLDVDVSGCHFRALYLGHGLLKVACLLEAAHPDDGHPFSGKVLKLCKGADPEPELSAERGDSGIYPHFLAAVPVVQLNSAAQPVCHWNGWITELAVPLDQALRRGACSEQRMVGAARRVLRAATRGHSMDDPPLCNFGMLEGDVVIIDAGCSPRLDKEMAKSRADKNVMKKFWARAGLVIASGELARYQGAWQNASTVAEELSDEVLEWVARNFLWGNLSRHGLLSDGAVGHLPDDECCAAEVTLELLIRLTTGRRERICNDCSVDILSKKELDRASKDWK</sequence>
<name>A0ABN9QNC4_9DINO</name>
<dbReference type="EMBL" id="CAUYUJ010003727">
    <property type="protein sequence ID" value="CAK0806516.1"/>
    <property type="molecule type" value="Genomic_DNA"/>
</dbReference>
<keyword evidence="2" id="KW-1185">Reference proteome</keyword>
<protein>
    <submittedName>
        <fullName evidence="1">Uncharacterized protein</fullName>
    </submittedName>
</protein>
<proteinExistence type="predicted"/>
<dbReference type="Proteomes" id="UP001189429">
    <property type="component" value="Unassembled WGS sequence"/>
</dbReference>